<evidence type="ECO:0000313" key="2">
    <source>
        <dbReference type="Proteomes" id="UP001152888"/>
    </source>
</evidence>
<protein>
    <submittedName>
        <fullName evidence="1">Uncharacterized protein</fullName>
    </submittedName>
</protein>
<reference evidence="1" key="1">
    <citation type="submission" date="2022-03" db="EMBL/GenBank/DDBJ databases">
        <authorList>
            <person name="Sayadi A."/>
        </authorList>
    </citation>
    <scope>NUCLEOTIDE SEQUENCE</scope>
</reference>
<name>A0A9P0PUF4_ACAOB</name>
<dbReference type="EMBL" id="CAKOFQ010007361">
    <property type="protein sequence ID" value="CAH1999318.1"/>
    <property type="molecule type" value="Genomic_DNA"/>
</dbReference>
<evidence type="ECO:0000313" key="1">
    <source>
        <dbReference type="EMBL" id="CAH1999318.1"/>
    </source>
</evidence>
<gene>
    <name evidence="1" type="ORF">ACAOBT_LOCUS24896</name>
</gene>
<dbReference type="AlphaFoldDB" id="A0A9P0PUF4"/>
<proteinExistence type="predicted"/>
<dbReference type="Proteomes" id="UP001152888">
    <property type="component" value="Unassembled WGS sequence"/>
</dbReference>
<organism evidence="1 2">
    <name type="scientific">Acanthoscelides obtectus</name>
    <name type="common">Bean weevil</name>
    <name type="synonym">Bruchus obtectus</name>
    <dbReference type="NCBI Taxonomy" id="200917"/>
    <lineage>
        <taxon>Eukaryota</taxon>
        <taxon>Metazoa</taxon>
        <taxon>Ecdysozoa</taxon>
        <taxon>Arthropoda</taxon>
        <taxon>Hexapoda</taxon>
        <taxon>Insecta</taxon>
        <taxon>Pterygota</taxon>
        <taxon>Neoptera</taxon>
        <taxon>Endopterygota</taxon>
        <taxon>Coleoptera</taxon>
        <taxon>Polyphaga</taxon>
        <taxon>Cucujiformia</taxon>
        <taxon>Chrysomeloidea</taxon>
        <taxon>Chrysomelidae</taxon>
        <taxon>Bruchinae</taxon>
        <taxon>Bruchini</taxon>
        <taxon>Acanthoscelides</taxon>
    </lineage>
</organism>
<accession>A0A9P0PUF4</accession>
<keyword evidence="2" id="KW-1185">Reference proteome</keyword>
<sequence length="50" mass="5547">MTSYVYLKDFVITSVSNRDEDSLDINIKKPGETVKNHAARAISCPDFVTG</sequence>
<comment type="caution">
    <text evidence="1">The sequence shown here is derived from an EMBL/GenBank/DDBJ whole genome shotgun (WGS) entry which is preliminary data.</text>
</comment>